<dbReference type="PROSITE" id="PS00329">
    <property type="entry name" value="HSP70_2"/>
    <property type="match status" value="1"/>
</dbReference>
<evidence type="ECO:0000256" key="1">
    <source>
        <dbReference type="ARBA" id="ARBA00007381"/>
    </source>
</evidence>
<comment type="similarity">
    <text evidence="1">Belongs to the heat shock protein 70 family.</text>
</comment>
<dbReference type="PRINTS" id="PR00301">
    <property type="entry name" value="HEATSHOCK70"/>
</dbReference>
<dbReference type="AlphaFoldDB" id="A0A5C1AD32"/>
<evidence type="ECO:0000256" key="2">
    <source>
        <dbReference type="ARBA" id="ARBA00022741"/>
    </source>
</evidence>
<organism evidence="4 5">
    <name type="scientific">Limnoglobus roseus</name>
    <dbReference type="NCBI Taxonomy" id="2598579"/>
    <lineage>
        <taxon>Bacteria</taxon>
        <taxon>Pseudomonadati</taxon>
        <taxon>Planctomycetota</taxon>
        <taxon>Planctomycetia</taxon>
        <taxon>Gemmatales</taxon>
        <taxon>Gemmataceae</taxon>
        <taxon>Limnoglobus</taxon>
    </lineage>
</organism>
<dbReference type="EMBL" id="CP042425">
    <property type="protein sequence ID" value="QEL16610.1"/>
    <property type="molecule type" value="Genomic_DNA"/>
</dbReference>
<dbReference type="InterPro" id="IPR018181">
    <property type="entry name" value="Heat_shock_70_CS"/>
</dbReference>
<keyword evidence="3" id="KW-0067">ATP-binding</keyword>
<dbReference type="Pfam" id="PF00012">
    <property type="entry name" value="HSP70"/>
    <property type="match status" value="1"/>
</dbReference>
<name>A0A5C1AD32_9BACT</name>
<dbReference type="PANTHER" id="PTHR42749:SF1">
    <property type="entry name" value="CELL SHAPE-DETERMINING PROTEIN MREB"/>
    <property type="match status" value="1"/>
</dbReference>
<dbReference type="Pfam" id="PF12531">
    <property type="entry name" value="DUF3731"/>
    <property type="match status" value="1"/>
</dbReference>
<dbReference type="Gene3D" id="3.90.640.10">
    <property type="entry name" value="Actin, Chain A, domain 4"/>
    <property type="match status" value="1"/>
</dbReference>
<evidence type="ECO:0000256" key="3">
    <source>
        <dbReference type="ARBA" id="ARBA00022840"/>
    </source>
</evidence>
<proteinExistence type="inferred from homology"/>
<dbReference type="SUPFAM" id="SSF53067">
    <property type="entry name" value="Actin-like ATPase domain"/>
    <property type="match status" value="2"/>
</dbReference>
<gene>
    <name evidence="4" type="ORF">PX52LOC_03570</name>
</gene>
<dbReference type="InterPro" id="IPR043129">
    <property type="entry name" value="ATPase_NBD"/>
</dbReference>
<keyword evidence="5" id="KW-1185">Reference proteome</keyword>
<dbReference type="GO" id="GO:0005524">
    <property type="term" value="F:ATP binding"/>
    <property type="evidence" value="ECO:0007669"/>
    <property type="project" value="UniProtKB-KW"/>
</dbReference>
<evidence type="ECO:0000313" key="5">
    <source>
        <dbReference type="Proteomes" id="UP000324974"/>
    </source>
</evidence>
<dbReference type="GO" id="GO:0140662">
    <property type="term" value="F:ATP-dependent protein folding chaperone"/>
    <property type="evidence" value="ECO:0007669"/>
    <property type="project" value="InterPro"/>
</dbReference>
<accession>A0A5C1AD32</accession>
<dbReference type="PANTHER" id="PTHR42749">
    <property type="entry name" value="CELL SHAPE-DETERMINING PROTEIN MREB"/>
    <property type="match status" value="1"/>
</dbReference>
<dbReference type="InterPro" id="IPR021030">
    <property type="entry name" value="DUF3731"/>
</dbReference>
<evidence type="ECO:0000313" key="4">
    <source>
        <dbReference type="EMBL" id="QEL16610.1"/>
    </source>
</evidence>
<sequence length="927" mass="101349">MSRYLVGIDLGTTNIALAYVDTTEKVKVAGPKLHTFEIPQLIAAGDVGEQELLPSFLYLPGPHDLPPGSVDLPWKKGALEAVGLFARNHGAKVPGRQVSSAKSWLCHAGVDRTAPLLPWGAPPDVPRLSPLEVSTRYLRHLIDAWNHAKAKKPEERLEEQQVVITVPASFDDVARNLTADAAKQAGFKHVALLEEPQAAFYAWLGTRPAREATKLKPGMRCLVVDVGGGTSDFSLIRAGEEKGELVFLRDAVGEHLLLGGDNMDLALAKTVEAKLPGGRVDAAQIGGLVQACRNAKEAMLVPKPPKAFPVTVVGRGRSVVGGTLSIPITAEDVNTAIFEGFFPKQELSAEPNRVNRAGLQEMGLPYVADPAVTKHLAAFVRQHVPPDSPVDAILFNGGVFQPAVLRDRLLDVMRPWFSAKWKPLVLTSPSLDLAVAWGAAYFAWLKHTGGKRIGGGIPRSYYIGLSTTEARAKITALCVVPRHLEEGQQIDLKEPELELTLGRPVLFPLYSSTVREDTAGELLTLSPDQLLQLPPLHTMLRGGKRSGTKQVPVTLSAKCTEIGTLELACVSQENNRWKLEFNVREVIEQTPQEAEAAEQQPVLIDVWPEDKVQAATELVQRTFVPGSPAAPPPQELTKALEAALEAGRNDWPTALCRRMWDVLSDVADHRSRGPAYLSRWYNLVGFCLRPGFGDPLDRYRVEAVWKLISATSAAGSKQPAVVEGGADYWIMWRRMAGGLNAALQQNLWAKLRPILLPTKTKPLAKPSNNELAEMWRAVASLERLDAKTKESLGAELLSQINRVPVPPYLFWSLTRLGGRVQLYGPLNTVIHPSVIERWLETLLEFRPTNDTERMGWAFCLAHLARKSGVRAVDISDEYRDGIAKLLHTLKVPAGWPQMVEEVVATGGDDQSQLFGESLPIGLRLSGG</sequence>
<dbReference type="KEGG" id="lrs:PX52LOC_03570"/>
<reference evidence="5" key="1">
    <citation type="submission" date="2019-08" db="EMBL/GenBank/DDBJ databases">
        <title>Limnoglobus roseus gen. nov., sp. nov., a novel freshwater planctomycete with a giant genome from the family Gemmataceae.</title>
        <authorList>
            <person name="Kulichevskaya I.S."/>
            <person name="Naumoff D.G."/>
            <person name="Miroshnikov K."/>
            <person name="Ivanova A."/>
            <person name="Philippov D.A."/>
            <person name="Hakobyan A."/>
            <person name="Rijpstra I.C."/>
            <person name="Sinninghe Damste J.S."/>
            <person name="Liesack W."/>
            <person name="Dedysh S.N."/>
        </authorList>
    </citation>
    <scope>NUCLEOTIDE SEQUENCE [LARGE SCALE GENOMIC DNA]</scope>
    <source>
        <strain evidence="5">PX52</strain>
    </source>
</reference>
<dbReference type="Proteomes" id="UP000324974">
    <property type="component" value="Chromosome"/>
</dbReference>
<keyword evidence="2" id="KW-0547">Nucleotide-binding</keyword>
<dbReference type="RefSeq" id="WP_149111318.1">
    <property type="nucleotide sequence ID" value="NZ_CP042425.1"/>
</dbReference>
<dbReference type="InterPro" id="IPR013126">
    <property type="entry name" value="Hsp_70_fam"/>
</dbReference>
<dbReference type="Gene3D" id="3.30.420.40">
    <property type="match status" value="2"/>
</dbReference>
<protein>
    <submittedName>
        <fullName evidence="4">Molecular chaperone DnaK</fullName>
    </submittedName>
</protein>
<dbReference type="OrthoDB" id="9760742at2"/>
<dbReference type="CDD" id="cd10170">
    <property type="entry name" value="ASKHA_NBD_HSP70"/>
    <property type="match status" value="1"/>
</dbReference>